<name>A0AAE0YL96_9GAST</name>
<accession>A0AAE0YL96</accession>
<protein>
    <submittedName>
        <fullName evidence="1">Uncharacterized protein</fullName>
    </submittedName>
</protein>
<gene>
    <name evidence="1" type="ORF">RRG08_018364</name>
</gene>
<dbReference type="Proteomes" id="UP001283361">
    <property type="component" value="Unassembled WGS sequence"/>
</dbReference>
<comment type="caution">
    <text evidence="1">The sequence shown here is derived from an EMBL/GenBank/DDBJ whole genome shotgun (WGS) entry which is preliminary data.</text>
</comment>
<dbReference type="AlphaFoldDB" id="A0AAE0YL96"/>
<organism evidence="1 2">
    <name type="scientific">Elysia crispata</name>
    <name type="common">lettuce slug</name>
    <dbReference type="NCBI Taxonomy" id="231223"/>
    <lineage>
        <taxon>Eukaryota</taxon>
        <taxon>Metazoa</taxon>
        <taxon>Spiralia</taxon>
        <taxon>Lophotrochozoa</taxon>
        <taxon>Mollusca</taxon>
        <taxon>Gastropoda</taxon>
        <taxon>Heterobranchia</taxon>
        <taxon>Euthyneura</taxon>
        <taxon>Panpulmonata</taxon>
        <taxon>Sacoglossa</taxon>
        <taxon>Placobranchoidea</taxon>
        <taxon>Plakobranchidae</taxon>
        <taxon>Elysia</taxon>
    </lineage>
</organism>
<keyword evidence="2" id="KW-1185">Reference proteome</keyword>
<evidence type="ECO:0000313" key="1">
    <source>
        <dbReference type="EMBL" id="KAK3750067.1"/>
    </source>
</evidence>
<evidence type="ECO:0000313" key="2">
    <source>
        <dbReference type="Proteomes" id="UP001283361"/>
    </source>
</evidence>
<proteinExistence type="predicted"/>
<reference evidence="1" key="1">
    <citation type="journal article" date="2023" name="G3 (Bethesda)">
        <title>A reference genome for the long-term kleptoplast-retaining sea slug Elysia crispata morphotype clarki.</title>
        <authorList>
            <person name="Eastman K.E."/>
            <person name="Pendleton A.L."/>
            <person name="Shaikh M.A."/>
            <person name="Suttiyut T."/>
            <person name="Ogas R."/>
            <person name="Tomko P."/>
            <person name="Gavelis G."/>
            <person name="Widhalm J.R."/>
            <person name="Wisecaver J.H."/>
        </authorList>
    </citation>
    <scope>NUCLEOTIDE SEQUENCE</scope>
    <source>
        <strain evidence="1">ECLA1</strain>
    </source>
</reference>
<sequence>MEPTDWLVAYRFGQCCRNLIIEKQCKELAIRCEKTRAVSEASGAFDGSWASGIGPGISEQFYVAIASLGGIGRETEGENQITVQIDGYRDGTEQKKKRGVIKREPEKK</sequence>
<dbReference type="EMBL" id="JAWDGP010005910">
    <property type="protein sequence ID" value="KAK3750067.1"/>
    <property type="molecule type" value="Genomic_DNA"/>
</dbReference>